<dbReference type="Proteomes" id="UP000239388">
    <property type="component" value="Unassembled WGS sequence"/>
</dbReference>
<keyword evidence="1" id="KW-1133">Transmembrane helix</keyword>
<accession>A0A2S8F6R1</accession>
<name>A0A2S8F6R1_9BACT</name>
<reference evidence="2 3" key="1">
    <citation type="submission" date="2018-02" db="EMBL/GenBank/DDBJ databases">
        <title>Comparative genomes isolates from brazilian mangrove.</title>
        <authorList>
            <person name="Araujo J.E."/>
            <person name="Taketani R.G."/>
            <person name="Silva M.C.P."/>
            <person name="Loureco M.V."/>
            <person name="Andreote F.D."/>
        </authorList>
    </citation>
    <scope>NUCLEOTIDE SEQUENCE [LARGE SCALE GENOMIC DNA]</scope>
    <source>
        <strain evidence="2 3">NAP PRIS-MGV</strain>
    </source>
</reference>
<gene>
    <name evidence="2" type="ORF">C5Y98_26220</name>
</gene>
<proteinExistence type="predicted"/>
<keyword evidence="1" id="KW-0812">Transmembrane</keyword>
<sequence>MSDQKTAATHPPSFDLPLARGHKTLAIGVIAMGILISIFGTVVSQRIILQRDPQALLLTAPICIAGLALIVGQYLGISRGNRTGLYVANAILLPMSTCLFFIGFINPLFWLMSGVLVAAAVKNWDLLFAVNEAERTGLVLFHRTKWTLSELLGAMFVLALIFGPASYIVRSLDGNY</sequence>
<keyword evidence="1" id="KW-0472">Membrane</keyword>
<evidence type="ECO:0000313" key="2">
    <source>
        <dbReference type="EMBL" id="PQO27828.1"/>
    </source>
</evidence>
<feature type="transmembrane region" description="Helical" evidence="1">
    <location>
        <begin position="151"/>
        <end position="169"/>
    </location>
</feature>
<dbReference type="AlphaFoldDB" id="A0A2S8F6R1"/>
<evidence type="ECO:0000256" key="1">
    <source>
        <dbReference type="SAM" id="Phobius"/>
    </source>
</evidence>
<organism evidence="2 3">
    <name type="scientific">Blastopirellula marina</name>
    <dbReference type="NCBI Taxonomy" id="124"/>
    <lineage>
        <taxon>Bacteria</taxon>
        <taxon>Pseudomonadati</taxon>
        <taxon>Planctomycetota</taxon>
        <taxon>Planctomycetia</taxon>
        <taxon>Pirellulales</taxon>
        <taxon>Pirellulaceae</taxon>
        <taxon>Blastopirellula</taxon>
    </lineage>
</organism>
<feature type="transmembrane region" description="Helical" evidence="1">
    <location>
        <begin position="108"/>
        <end position="130"/>
    </location>
</feature>
<feature type="transmembrane region" description="Helical" evidence="1">
    <location>
        <begin position="25"/>
        <end position="49"/>
    </location>
</feature>
<feature type="transmembrane region" description="Helical" evidence="1">
    <location>
        <begin position="55"/>
        <end position="77"/>
    </location>
</feature>
<protein>
    <submittedName>
        <fullName evidence="2">Uncharacterized protein</fullName>
    </submittedName>
</protein>
<dbReference type="EMBL" id="PUIB01000026">
    <property type="protein sequence ID" value="PQO27828.1"/>
    <property type="molecule type" value="Genomic_DNA"/>
</dbReference>
<comment type="caution">
    <text evidence="2">The sequence shown here is derived from an EMBL/GenBank/DDBJ whole genome shotgun (WGS) entry which is preliminary data.</text>
</comment>
<dbReference type="RefSeq" id="WP_105358949.1">
    <property type="nucleotide sequence ID" value="NZ_PUIB01000026.1"/>
</dbReference>
<evidence type="ECO:0000313" key="3">
    <source>
        <dbReference type="Proteomes" id="UP000239388"/>
    </source>
</evidence>